<dbReference type="EMBL" id="JARK01001557">
    <property type="protein sequence ID" value="EYB90357.1"/>
    <property type="molecule type" value="Genomic_DNA"/>
</dbReference>
<gene>
    <name evidence="1" type="primary">Acey_s0221.g2570</name>
    <name evidence="1" type="ORF">Y032_0221g2570</name>
</gene>
<evidence type="ECO:0000313" key="2">
    <source>
        <dbReference type="Proteomes" id="UP000024635"/>
    </source>
</evidence>
<keyword evidence="2" id="KW-1185">Reference proteome</keyword>
<dbReference type="AlphaFoldDB" id="A0A016SIY3"/>
<proteinExistence type="predicted"/>
<reference evidence="2" key="1">
    <citation type="journal article" date="2015" name="Nat. Genet.">
        <title>The genome and transcriptome of the zoonotic hookworm Ancylostoma ceylanicum identify infection-specific gene families.</title>
        <authorList>
            <person name="Schwarz E.M."/>
            <person name="Hu Y."/>
            <person name="Antoshechkin I."/>
            <person name="Miller M.M."/>
            <person name="Sternberg P.W."/>
            <person name="Aroian R.V."/>
        </authorList>
    </citation>
    <scope>NUCLEOTIDE SEQUENCE</scope>
    <source>
        <strain evidence="2">HY135</strain>
    </source>
</reference>
<protein>
    <submittedName>
        <fullName evidence="1">Uncharacterized protein</fullName>
    </submittedName>
</protein>
<name>A0A016SIY3_9BILA</name>
<comment type="caution">
    <text evidence="1">The sequence shown here is derived from an EMBL/GenBank/DDBJ whole genome shotgun (WGS) entry which is preliminary data.</text>
</comment>
<organism evidence="1 2">
    <name type="scientific">Ancylostoma ceylanicum</name>
    <dbReference type="NCBI Taxonomy" id="53326"/>
    <lineage>
        <taxon>Eukaryota</taxon>
        <taxon>Metazoa</taxon>
        <taxon>Ecdysozoa</taxon>
        <taxon>Nematoda</taxon>
        <taxon>Chromadorea</taxon>
        <taxon>Rhabditida</taxon>
        <taxon>Rhabditina</taxon>
        <taxon>Rhabditomorpha</taxon>
        <taxon>Strongyloidea</taxon>
        <taxon>Ancylostomatidae</taxon>
        <taxon>Ancylostomatinae</taxon>
        <taxon>Ancylostoma</taxon>
    </lineage>
</organism>
<sequence length="87" mass="9179">MAPCVAVAGDCGRRSPTLVTDAVVSCRNPQSIDRCHRWQHRRRPVAKGGECLSPTSAAAAALRHQSMGICVTVDSDGDAGCYTPRGL</sequence>
<evidence type="ECO:0000313" key="1">
    <source>
        <dbReference type="EMBL" id="EYB90357.1"/>
    </source>
</evidence>
<dbReference type="Proteomes" id="UP000024635">
    <property type="component" value="Unassembled WGS sequence"/>
</dbReference>
<accession>A0A016SIY3</accession>